<keyword evidence="6" id="KW-1185">Reference proteome</keyword>
<keyword evidence="1" id="KW-0805">Transcription regulation</keyword>
<dbReference type="GO" id="GO:0001006">
    <property type="term" value="F:RNA polymerase III type 3 promoter sequence-specific DNA binding"/>
    <property type="evidence" value="ECO:0007669"/>
    <property type="project" value="TreeGrafter"/>
</dbReference>
<gene>
    <name evidence="5" type="ORF">M422DRAFT_262549</name>
</gene>
<proteinExistence type="predicted"/>
<evidence type="ECO:0000313" key="5">
    <source>
        <dbReference type="EMBL" id="KIJ35172.1"/>
    </source>
</evidence>
<dbReference type="GO" id="GO:0042796">
    <property type="term" value="P:snRNA transcription by RNA polymerase III"/>
    <property type="evidence" value="ECO:0007669"/>
    <property type="project" value="TreeGrafter"/>
</dbReference>
<organism evidence="5 6">
    <name type="scientific">Sphaerobolus stellatus (strain SS14)</name>
    <dbReference type="NCBI Taxonomy" id="990650"/>
    <lineage>
        <taxon>Eukaryota</taxon>
        <taxon>Fungi</taxon>
        <taxon>Dikarya</taxon>
        <taxon>Basidiomycota</taxon>
        <taxon>Agaricomycotina</taxon>
        <taxon>Agaricomycetes</taxon>
        <taxon>Phallomycetidae</taxon>
        <taxon>Geastrales</taxon>
        <taxon>Sphaerobolaceae</taxon>
        <taxon>Sphaerobolus</taxon>
    </lineage>
</organism>
<evidence type="ECO:0000256" key="4">
    <source>
        <dbReference type="ARBA" id="ARBA00023242"/>
    </source>
</evidence>
<dbReference type="HOGENOM" id="CLU_1759944_0_0_1"/>
<dbReference type="GO" id="GO:0042795">
    <property type="term" value="P:snRNA transcription by RNA polymerase II"/>
    <property type="evidence" value="ECO:0007669"/>
    <property type="project" value="TreeGrafter"/>
</dbReference>
<evidence type="ECO:0000256" key="3">
    <source>
        <dbReference type="ARBA" id="ARBA00023163"/>
    </source>
</evidence>
<reference evidence="5 6" key="1">
    <citation type="submission" date="2014-06" db="EMBL/GenBank/DDBJ databases">
        <title>Evolutionary Origins and Diversification of the Mycorrhizal Mutualists.</title>
        <authorList>
            <consortium name="DOE Joint Genome Institute"/>
            <consortium name="Mycorrhizal Genomics Consortium"/>
            <person name="Kohler A."/>
            <person name="Kuo A."/>
            <person name="Nagy L.G."/>
            <person name="Floudas D."/>
            <person name="Copeland A."/>
            <person name="Barry K.W."/>
            <person name="Cichocki N."/>
            <person name="Veneault-Fourrey C."/>
            <person name="LaButti K."/>
            <person name="Lindquist E.A."/>
            <person name="Lipzen A."/>
            <person name="Lundell T."/>
            <person name="Morin E."/>
            <person name="Murat C."/>
            <person name="Riley R."/>
            <person name="Ohm R."/>
            <person name="Sun H."/>
            <person name="Tunlid A."/>
            <person name="Henrissat B."/>
            <person name="Grigoriev I.V."/>
            <person name="Hibbett D.S."/>
            <person name="Martin F."/>
        </authorList>
    </citation>
    <scope>NUCLEOTIDE SEQUENCE [LARGE SCALE GENOMIC DNA]</scope>
    <source>
        <strain evidence="5 6">SS14</strain>
    </source>
</reference>
<evidence type="ECO:0000256" key="2">
    <source>
        <dbReference type="ARBA" id="ARBA00023125"/>
    </source>
</evidence>
<keyword evidence="4" id="KW-0539">Nucleus</keyword>
<dbReference type="PANTHER" id="PTHR46621">
    <property type="entry name" value="SNRNA-ACTIVATING PROTEIN COMPLEX SUBUNIT 4"/>
    <property type="match status" value="1"/>
</dbReference>
<dbReference type="InterPro" id="IPR051575">
    <property type="entry name" value="Myb-like_DNA-bd"/>
</dbReference>
<dbReference type="GO" id="GO:0004601">
    <property type="term" value="F:peroxidase activity"/>
    <property type="evidence" value="ECO:0007669"/>
    <property type="project" value="InterPro"/>
</dbReference>
<dbReference type="PANTHER" id="PTHR46621:SF1">
    <property type="entry name" value="SNRNA-ACTIVATING PROTEIN COMPLEX SUBUNIT 4"/>
    <property type="match status" value="1"/>
</dbReference>
<dbReference type="GO" id="GO:0019185">
    <property type="term" value="C:snRNA-activating protein complex"/>
    <property type="evidence" value="ECO:0007669"/>
    <property type="project" value="TreeGrafter"/>
</dbReference>
<protein>
    <recommendedName>
        <fullName evidence="7">Myb-like domain-containing protein</fullName>
    </recommendedName>
</protein>
<keyword evidence="3" id="KW-0804">Transcription</keyword>
<sequence length="148" mass="16928">MFMMRLKRTPTECRITWIGGRYPRINHAEWSTSEASKLNAVVSEDMKVKKPIDWAKVAETLATSRTSIDYMKHGLPPHRHSWTPEADQKLIKAVNICRIDNWQLVTRNVSEYANPTGILKEALNTNLGFFYSTVPKDAGCTQVFPFSQ</sequence>
<dbReference type="OrthoDB" id="2143914at2759"/>
<evidence type="ECO:0000256" key="1">
    <source>
        <dbReference type="ARBA" id="ARBA00023015"/>
    </source>
</evidence>
<dbReference type="GO" id="GO:0000978">
    <property type="term" value="F:RNA polymerase II cis-regulatory region sequence-specific DNA binding"/>
    <property type="evidence" value="ECO:0007669"/>
    <property type="project" value="TreeGrafter"/>
</dbReference>
<dbReference type="SUPFAM" id="SSF46689">
    <property type="entry name" value="Homeodomain-like"/>
    <property type="match status" value="1"/>
</dbReference>
<dbReference type="CDD" id="cd00167">
    <property type="entry name" value="SANT"/>
    <property type="match status" value="1"/>
</dbReference>
<evidence type="ECO:0008006" key="7">
    <source>
        <dbReference type="Google" id="ProtNLM"/>
    </source>
</evidence>
<dbReference type="InterPro" id="IPR009057">
    <property type="entry name" value="Homeodomain-like_sf"/>
</dbReference>
<dbReference type="AlphaFoldDB" id="A0A0C9V0M0"/>
<dbReference type="InterPro" id="IPR001005">
    <property type="entry name" value="SANT/Myb"/>
</dbReference>
<evidence type="ECO:0000313" key="6">
    <source>
        <dbReference type="Proteomes" id="UP000054279"/>
    </source>
</evidence>
<dbReference type="InterPro" id="IPR036851">
    <property type="entry name" value="Chloroperoxidase-like_sf"/>
</dbReference>
<dbReference type="EMBL" id="KN837191">
    <property type="protein sequence ID" value="KIJ35172.1"/>
    <property type="molecule type" value="Genomic_DNA"/>
</dbReference>
<dbReference type="Proteomes" id="UP000054279">
    <property type="component" value="Unassembled WGS sequence"/>
</dbReference>
<dbReference type="Gene3D" id="1.10.489.10">
    <property type="entry name" value="Chloroperoxidase-like"/>
    <property type="match status" value="1"/>
</dbReference>
<keyword evidence="2" id="KW-0238">DNA-binding</keyword>
<name>A0A0C9V0M0_SPHS4</name>
<accession>A0A0C9V0M0</accession>